<evidence type="ECO:0000256" key="2">
    <source>
        <dbReference type="ARBA" id="ARBA00023235"/>
    </source>
</evidence>
<dbReference type="EMBL" id="CP003479">
    <property type="protein sequence ID" value="AFI04514.1"/>
    <property type="molecule type" value="Genomic_DNA"/>
</dbReference>
<dbReference type="STRING" id="182217.HCW_06270"/>
<dbReference type="InterPro" id="IPR036569">
    <property type="entry name" value="RpiB_LacA_LacB_sf"/>
</dbReference>
<dbReference type="AlphaFoldDB" id="I0ENJ5"/>
<dbReference type="eggNOG" id="COG0698">
    <property type="taxonomic scope" value="Bacteria"/>
</dbReference>
<protein>
    <submittedName>
        <fullName evidence="4">Ribose-5-phosphate isomerase B</fullName>
        <ecNumber evidence="4">5.3.1.6</ecNumber>
    </submittedName>
</protein>
<dbReference type="GO" id="GO:0009052">
    <property type="term" value="P:pentose-phosphate shunt, non-oxidative branch"/>
    <property type="evidence" value="ECO:0007669"/>
    <property type="project" value="TreeGrafter"/>
</dbReference>
<dbReference type="GO" id="GO:0019316">
    <property type="term" value="P:D-allose catabolic process"/>
    <property type="evidence" value="ECO:0007669"/>
    <property type="project" value="TreeGrafter"/>
</dbReference>
<gene>
    <name evidence="4" type="ordered locus">HCW_06270</name>
</gene>
<sequence length="151" mass="16985">MNTLATPLNINEIFIGSDHAGYQLANFIKQFLEKRGFKVHAFLAKERADYPDYAKIVCEKTLYNEHNFGILVCATGIGMSMTANRFKGIRAALCTDMYMAKMTRLHNNANVLCLGERISGLGVIESILETFFSTEFEGGRHLGRIQKIDQN</sequence>
<dbReference type="Gene3D" id="3.40.1400.10">
    <property type="entry name" value="Sugar-phosphate isomerase, RpiB/LacA/LacB"/>
    <property type="match status" value="1"/>
</dbReference>
<dbReference type="Proteomes" id="UP000005010">
    <property type="component" value="Chromosome"/>
</dbReference>
<evidence type="ECO:0000256" key="3">
    <source>
        <dbReference type="PIRSR" id="PIRSR005384-1"/>
    </source>
</evidence>
<dbReference type="HOGENOM" id="CLU_091396_4_1_7"/>
<proteinExistence type="inferred from homology"/>
<dbReference type="NCBIfam" id="TIGR00689">
    <property type="entry name" value="rpiB_lacA_lacB"/>
    <property type="match status" value="1"/>
</dbReference>
<dbReference type="Pfam" id="PF02502">
    <property type="entry name" value="LacAB_rpiB"/>
    <property type="match status" value="1"/>
</dbReference>
<comment type="similarity">
    <text evidence="1">Belongs to the LacAB/RpiB family.</text>
</comment>
<name>I0ENJ5_HELC0</name>
<dbReference type="NCBIfam" id="NF004051">
    <property type="entry name" value="PRK05571.1"/>
    <property type="match status" value="1"/>
</dbReference>
<feature type="active site" description="Proton donor" evidence="3">
    <location>
        <position position="106"/>
    </location>
</feature>
<dbReference type="SUPFAM" id="SSF89623">
    <property type="entry name" value="Ribose/Galactose isomerase RpiB/AlsB"/>
    <property type="match status" value="1"/>
</dbReference>
<dbReference type="InterPro" id="IPR004785">
    <property type="entry name" value="RpiB"/>
</dbReference>
<dbReference type="KEGG" id="hce:HCW_06270"/>
<dbReference type="PATRIC" id="fig|182217.3.peg.1325"/>
<dbReference type="GO" id="GO:0004751">
    <property type="term" value="F:ribose-5-phosphate isomerase activity"/>
    <property type="evidence" value="ECO:0007669"/>
    <property type="project" value="UniProtKB-EC"/>
</dbReference>
<dbReference type="PANTHER" id="PTHR30345:SF0">
    <property type="entry name" value="DNA DAMAGE-REPAIR_TOLERATION PROTEIN DRT102"/>
    <property type="match status" value="1"/>
</dbReference>
<evidence type="ECO:0000256" key="1">
    <source>
        <dbReference type="ARBA" id="ARBA00008754"/>
    </source>
</evidence>
<accession>I0ENJ5</accession>
<dbReference type="PANTHER" id="PTHR30345">
    <property type="entry name" value="RIBOSE-5-PHOSPHATE ISOMERASE B"/>
    <property type="match status" value="1"/>
</dbReference>
<dbReference type="PIRSF" id="PIRSF005384">
    <property type="entry name" value="RpiB_LacA_B"/>
    <property type="match status" value="1"/>
</dbReference>
<organism evidence="4 5">
    <name type="scientific">Helicobacter cetorum (strain ATCC BAA-429 / MIT 00-7128)</name>
    <dbReference type="NCBI Taxonomy" id="182217"/>
    <lineage>
        <taxon>Bacteria</taxon>
        <taxon>Pseudomonadati</taxon>
        <taxon>Campylobacterota</taxon>
        <taxon>Epsilonproteobacteria</taxon>
        <taxon>Campylobacterales</taxon>
        <taxon>Helicobacteraceae</taxon>
        <taxon>Helicobacter</taxon>
    </lineage>
</organism>
<dbReference type="NCBIfam" id="TIGR01120">
    <property type="entry name" value="rpiB"/>
    <property type="match status" value="1"/>
</dbReference>
<evidence type="ECO:0000313" key="4">
    <source>
        <dbReference type="EMBL" id="AFI04514.1"/>
    </source>
</evidence>
<dbReference type="InterPro" id="IPR003500">
    <property type="entry name" value="RpiB_LacA_LacB"/>
</dbReference>
<keyword evidence="5" id="KW-1185">Reference proteome</keyword>
<evidence type="ECO:0000313" key="5">
    <source>
        <dbReference type="Proteomes" id="UP000005010"/>
    </source>
</evidence>
<dbReference type="EC" id="5.3.1.6" evidence="4"/>
<dbReference type="RefSeq" id="WP_014661382.1">
    <property type="nucleotide sequence ID" value="NC_017737.1"/>
</dbReference>
<keyword evidence="2 4" id="KW-0413">Isomerase</keyword>
<feature type="active site" description="Proton acceptor" evidence="3">
    <location>
        <position position="73"/>
    </location>
</feature>
<reference evidence="5" key="1">
    <citation type="submission" date="2012-04" db="EMBL/GenBank/DDBJ databases">
        <title>Complete genome sequence of Helicobacter cetorum strain MIT 00-7128.</title>
        <authorList>
            <person name="Kersulyte D."/>
            <person name="Berg D.E."/>
        </authorList>
    </citation>
    <scope>NUCLEOTIDE SEQUENCE [LARGE SCALE GENOMIC DNA]</scope>
    <source>
        <strain evidence="5">MIT 00-7128</strain>
    </source>
</reference>